<name>A0AAU8JIW2_9CYAN</name>
<dbReference type="PANTHER" id="PTHR35372">
    <property type="entry name" value="ATP BINDING PROTEIN-RELATED"/>
    <property type="match status" value="1"/>
</dbReference>
<evidence type="ECO:0000313" key="5">
    <source>
        <dbReference type="EMBL" id="XCM39225.1"/>
    </source>
</evidence>
<dbReference type="InterPro" id="IPR034154">
    <property type="entry name" value="TOPRIM_DnaG/twinkle"/>
</dbReference>
<evidence type="ECO:0000256" key="1">
    <source>
        <dbReference type="ARBA" id="ARBA00022741"/>
    </source>
</evidence>
<evidence type="ECO:0000259" key="4">
    <source>
        <dbReference type="PROSITE" id="PS51206"/>
    </source>
</evidence>
<dbReference type="AlphaFoldDB" id="A0AAU8JIW2"/>
<dbReference type="Gene3D" id="3.40.50.300">
    <property type="entry name" value="P-loop containing nucleotide triphosphate hydrolases"/>
    <property type="match status" value="1"/>
</dbReference>
<dbReference type="InterPro" id="IPR024385">
    <property type="entry name" value="DUF3854"/>
</dbReference>
<dbReference type="NCBIfam" id="TIGR01613">
    <property type="entry name" value="primase_Cterm"/>
    <property type="match status" value="1"/>
</dbReference>
<dbReference type="RefSeq" id="WP_354636066.1">
    <property type="nucleotide sequence ID" value="NZ_CP159837.1"/>
</dbReference>
<dbReference type="InterPro" id="IPR014818">
    <property type="entry name" value="Phage/plasmid_primase_P4_C"/>
</dbReference>
<evidence type="ECO:0000256" key="3">
    <source>
        <dbReference type="ARBA" id="ARBA00022840"/>
    </source>
</evidence>
<feature type="domain" description="SF3 helicase" evidence="4">
    <location>
        <begin position="431"/>
        <end position="588"/>
    </location>
</feature>
<dbReference type="Pfam" id="PF08706">
    <property type="entry name" value="D5_N"/>
    <property type="match status" value="1"/>
</dbReference>
<protein>
    <submittedName>
        <fullName evidence="5">Phage/plasmid primase, P4 family</fullName>
    </submittedName>
</protein>
<evidence type="ECO:0000256" key="2">
    <source>
        <dbReference type="ARBA" id="ARBA00022801"/>
    </source>
</evidence>
<proteinExistence type="predicted"/>
<dbReference type="InterPro" id="IPR045455">
    <property type="entry name" value="NrS-1_pol-like_helicase"/>
</dbReference>
<dbReference type="InterPro" id="IPR027417">
    <property type="entry name" value="P-loop_NTPase"/>
</dbReference>
<dbReference type="InterPro" id="IPR014015">
    <property type="entry name" value="Helicase_SF3_DNA-vir"/>
</dbReference>
<keyword evidence="3" id="KW-0067">ATP-binding</keyword>
<gene>
    <name evidence="5" type="ORF">ABWT76_002130</name>
</gene>
<organism evidence="5">
    <name type="scientific">Planktothricoides raciborskii GIHE-MW2</name>
    <dbReference type="NCBI Taxonomy" id="2792601"/>
    <lineage>
        <taxon>Bacteria</taxon>
        <taxon>Bacillati</taxon>
        <taxon>Cyanobacteriota</taxon>
        <taxon>Cyanophyceae</taxon>
        <taxon>Oscillatoriophycideae</taxon>
        <taxon>Oscillatoriales</taxon>
        <taxon>Oscillatoriaceae</taxon>
        <taxon>Planktothricoides</taxon>
    </lineage>
</organism>
<dbReference type="GO" id="GO:0016787">
    <property type="term" value="F:hydrolase activity"/>
    <property type="evidence" value="ECO:0007669"/>
    <property type="project" value="UniProtKB-KW"/>
</dbReference>
<accession>A0AAU8JIW2</accession>
<dbReference type="Pfam" id="PF12965">
    <property type="entry name" value="DUF3854"/>
    <property type="match status" value="1"/>
</dbReference>
<sequence>MSTQSISKAETIMKISQPDKILFDLSSSNNFTTKDELVNLFKGAHPLIPDDLLEWMAADLSASAIAPEIALANFEPVWDNKKIAQFLGWKAYKGEPGWLSGDSLERQFKPMKPLLLDGKPAKYLTSKGGYDAALLKGIDWDAIADDPTKPIIITEGAKKAASLISQGLIAVSLPGVNMGHLKGGCGTKLVPGLDLLARSGRHFCIAFDADIVSKPEVRSALKSLAETLINKDCTVSIWTWDISIGKGIDDVIANGKHNQVKETQHDVWLKKLEKQFNSESRKGDSKRSAVRKNDNNFADEIAEEYQGKLIWESYPSRWMMYGKEQNGMWSEIHSDSVNRMIVSYLDVNNEAYTDKKVKSISALLRIKLSTDNWKMSPDLIPYRDGVFDLKTNQLKSHSPGYCFTWQLPYPYQSQNDNWKKIDEWLDFATQNNQRNKQTLIAYMAATLRGRSDLQKFLYLQGHGGSGKGTFIRLLVDLIGKNNIHSSSLSDWNGNRFETANAYQKRLTVFPDEDSKVNNYAKFLKLTGQDDLRAEEKGKKAFCYRYDGMVVMASNKSVFVGGASSAIARRMILVQFNAKVNPTQVRDLNADFQDELPALSRYLLSLDDRWISRTLKGDSSCTKLITSDSWETQFNSDGLAAWFDECVVVDQEGQEQIGSKKADSTSSLRDCTTLYESYTLYCYQNNYQPKNSRNFSADLLELAQCTLGLDIKKQRNQSYRVITGLRLRNFQSDTKIPTYGEILESANEAHHHAMSDEMSDGMSGEMSGETLAVTEDVGCVGSSDTSFPGENTAVTKTETSTSDETNSIRKEVTFCTTFLIQELEKHGVSSEEVQSKLTKWYGVKYRPQLNIQQLVDFSEKLRTWLKNLRSHS</sequence>
<dbReference type="CDD" id="cd01029">
    <property type="entry name" value="TOPRIM_primases"/>
    <property type="match status" value="1"/>
</dbReference>
<dbReference type="EMBL" id="CP159837">
    <property type="protein sequence ID" value="XCM39225.1"/>
    <property type="molecule type" value="Genomic_DNA"/>
</dbReference>
<dbReference type="PANTHER" id="PTHR35372:SF2">
    <property type="entry name" value="SF3 HELICASE DOMAIN-CONTAINING PROTEIN"/>
    <property type="match status" value="1"/>
</dbReference>
<dbReference type="SUPFAM" id="SSF52540">
    <property type="entry name" value="P-loop containing nucleoside triphosphate hydrolases"/>
    <property type="match status" value="1"/>
</dbReference>
<dbReference type="InterPro" id="IPR006500">
    <property type="entry name" value="Helicase_put_C_phage/plasmid"/>
</dbReference>
<keyword evidence="2" id="KW-0378">Hydrolase</keyword>
<reference evidence="5" key="1">
    <citation type="submission" date="2024-07" db="EMBL/GenBank/DDBJ databases">
        <authorList>
            <person name="Kim Y.J."/>
            <person name="Jeong J.Y."/>
        </authorList>
    </citation>
    <scope>NUCLEOTIDE SEQUENCE</scope>
    <source>
        <strain evidence="5">GIHE-MW2</strain>
    </source>
</reference>
<dbReference type="Pfam" id="PF19263">
    <property type="entry name" value="DUF5906"/>
    <property type="match status" value="1"/>
</dbReference>
<dbReference type="GO" id="GO:0005524">
    <property type="term" value="F:ATP binding"/>
    <property type="evidence" value="ECO:0007669"/>
    <property type="project" value="UniProtKB-KW"/>
</dbReference>
<dbReference type="InterPro" id="IPR051620">
    <property type="entry name" value="ORF904-like_C"/>
</dbReference>
<keyword evidence="1" id="KW-0547">Nucleotide-binding</keyword>
<dbReference type="PROSITE" id="PS51206">
    <property type="entry name" value="SF3_HELICASE_1"/>
    <property type="match status" value="1"/>
</dbReference>